<dbReference type="Proteomes" id="UP000660611">
    <property type="component" value="Unassembled WGS sequence"/>
</dbReference>
<gene>
    <name evidence="1" type="ORF">Dsi01nite_073860</name>
</gene>
<proteinExistence type="predicted"/>
<evidence type="ECO:0000313" key="2">
    <source>
        <dbReference type="Proteomes" id="UP000660611"/>
    </source>
</evidence>
<keyword evidence="2" id="KW-1185">Reference proteome</keyword>
<protein>
    <submittedName>
        <fullName evidence="1">Uncharacterized protein</fullName>
    </submittedName>
</protein>
<name>A0A919UF69_9ACTN</name>
<comment type="caution">
    <text evidence="1">The sequence shown here is derived from an EMBL/GenBank/DDBJ whole genome shotgun (WGS) entry which is preliminary data.</text>
</comment>
<accession>A0A919UF69</accession>
<reference evidence="1" key="1">
    <citation type="submission" date="2021-01" db="EMBL/GenBank/DDBJ databases">
        <title>Whole genome shotgun sequence of Dactylosporangium siamense NBRC 106093.</title>
        <authorList>
            <person name="Komaki H."/>
            <person name="Tamura T."/>
        </authorList>
    </citation>
    <scope>NUCLEOTIDE SEQUENCE</scope>
    <source>
        <strain evidence="1">NBRC 106093</strain>
    </source>
</reference>
<dbReference type="AlphaFoldDB" id="A0A919UF69"/>
<dbReference type="EMBL" id="BONQ01000117">
    <property type="protein sequence ID" value="GIG49345.1"/>
    <property type="molecule type" value="Genomic_DNA"/>
</dbReference>
<dbReference type="RefSeq" id="WP_203851024.1">
    <property type="nucleotide sequence ID" value="NZ_BAAAVW010000001.1"/>
</dbReference>
<evidence type="ECO:0000313" key="1">
    <source>
        <dbReference type="EMBL" id="GIG49345.1"/>
    </source>
</evidence>
<sequence>MAIEFVHDDHILVLDGRVLEIFRRHGQDAQRYHVAFLGVYVKPKGDRFKVQVGLSYGEQVLGGTTLTLDQVQFARFQEFIGYATAARDSAPNPPR</sequence>
<organism evidence="1 2">
    <name type="scientific">Dactylosporangium siamense</name>
    <dbReference type="NCBI Taxonomy" id="685454"/>
    <lineage>
        <taxon>Bacteria</taxon>
        <taxon>Bacillati</taxon>
        <taxon>Actinomycetota</taxon>
        <taxon>Actinomycetes</taxon>
        <taxon>Micromonosporales</taxon>
        <taxon>Micromonosporaceae</taxon>
        <taxon>Dactylosporangium</taxon>
    </lineage>
</organism>